<feature type="non-terminal residue" evidence="2">
    <location>
        <position position="75"/>
    </location>
</feature>
<protein>
    <submittedName>
        <fullName evidence="2">Uncharacterized protein</fullName>
    </submittedName>
</protein>
<dbReference type="Proteomes" id="UP000594638">
    <property type="component" value="Unassembled WGS sequence"/>
</dbReference>
<feature type="non-terminal residue" evidence="2">
    <location>
        <position position="1"/>
    </location>
</feature>
<dbReference type="AlphaFoldDB" id="A0A8S0VFY0"/>
<feature type="compositionally biased region" description="Basic and acidic residues" evidence="1">
    <location>
        <begin position="10"/>
        <end position="31"/>
    </location>
</feature>
<reference evidence="2 3" key="1">
    <citation type="submission" date="2019-12" db="EMBL/GenBank/DDBJ databases">
        <authorList>
            <person name="Alioto T."/>
            <person name="Alioto T."/>
            <person name="Gomez Garrido J."/>
        </authorList>
    </citation>
    <scope>NUCLEOTIDE SEQUENCE [LARGE SCALE GENOMIC DNA]</scope>
</reference>
<dbReference type="EMBL" id="CACTIH010009340">
    <property type="protein sequence ID" value="CAA3029931.1"/>
    <property type="molecule type" value="Genomic_DNA"/>
</dbReference>
<keyword evidence="3" id="KW-1185">Reference proteome</keyword>
<accession>A0A8S0VFY0</accession>
<proteinExistence type="predicted"/>
<feature type="region of interest" description="Disordered" evidence="1">
    <location>
        <begin position="1"/>
        <end position="31"/>
    </location>
</feature>
<evidence type="ECO:0000313" key="3">
    <source>
        <dbReference type="Proteomes" id="UP000594638"/>
    </source>
</evidence>
<organism evidence="2 3">
    <name type="scientific">Olea europaea subsp. europaea</name>
    <dbReference type="NCBI Taxonomy" id="158383"/>
    <lineage>
        <taxon>Eukaryota</taxon>
        <taxon>Viridiplantae</taxon>
        <taxon>Streptophyta</taxon>
        <taxon>Embryophyta</taxon>
        <taxon>Tracheophyta</taxon>
        <taxon>Spermatophyta</taxon>
        <taxon>Magnoliopsida</taxon>
        <taxon>eudicotyledons</taxon>
        <taxon>Gunneridae</taxon>
        <taxon>Pentapetalae</taxon>
        <taxon>asterids</taxon>
        <taxon>lamiids</taxon>
        <taxon>Lamiales</taxon>
        <taxon>Oleaceae</taxon>
        <taxon>Oleeae</taxon>
        <taxon>Olea</taxon>
    </lineage>
</organism>
<evidence type="ECO:0000313" key="2">
    <source>
        <dbReference type="EMBL" id="CAA3029931.1"/>
    </source>
</evidence>
<evidence type="ECO:0000256" key="1">
    <source>
        <dbReference type="SAM" id="MobiDB-lite"/>
    </source>
</evidence>
<name>A0A8S0VFY0_OLEEU</name>
<gene>
    <name evidence="2" type="ORF">OLEA9_A079605</name>
</gene>
<sequence length="75" mass="8465">LGQKLKHPQKVMERQEWSKKQGQVREKNKDKVEQSFEQLVITRRGKGESLAGTRKHVNEGVTLCDAMVNGSTESG</sequence>
<comment type="caution">
    <text evidence="2">The sequence shown here is derived from an EMBL/GenBank/DDBJ whole genome shotgun (WGS) entry which is preliminary data.</text>
</comment>